<evidence type="ECO:0000313" key="2">
    <source>
        <dbReference type="Proteomes" id="UP000032142"/>
    </source>
</evidence>
<name>A0A0B0N0J7_GOSAR</name>
<reference evidence="2" key="1">
    <citation type="submission" date="2014-09" db="EMBL/GenBank/DDBJ databases">
        <authorList>
            <person name="Mudge J."/>
            <person name="Ramaraj T."/>
            <person name="Lindquist I.E."/>
            <person name="Bharti A.K."/>
            <person name="Sundararajan A."/>
            <person name="Cameron C.T."/>
            <person name="Woodward J.E."/>
            <person name="May G.D."/>
            <person name="Brubaker C."/>
            <person name="Broadhvest J."/>
            <person name="Wilkins T.A."/>
        </authorList>
    </citation>
    <scope>NUCLEOTIDE SEQUENCE</scope>
    <source>
        <strain evidence="2">cv. AKA8401</strain>
    </source>
</reference>
<comment type="caution">
    <text evidence="1">The sequence shown here is derived from an EMBL/GenBank/DDBJ whole genome shotgun (WGS) entry which is preliminary data.</text>
</comment>
<accession>A0A0B0N0J7</accession>
<proteinExistence type="predicted"/>
<dbReference type="AlphaFoldDB" id="A0A0B0N0J7"/>
<organism evidence="1 2">
    <name type="scientific">Gossypium arboreum</name>
    <name type="common">Tree cotton</name>
    <name type="synonym">Gossypium nanking</name>
    <dbReference type="NCBI Taxonomy" id="29729"/>
    <lineage>
        <taxon>Eukaryota</taxon>
        <taxon>Viridiplantae</taxon>
        <taxon>Streptophyta</taxon>
        <taxon>Embryophyta</taxon>
        <taxon>Tracheophyta</taxon>
        <taxon>Spermatophyta</taxon>
        <taxon>Magnoliopsida</taxon>
        <taxon>eudicotyledons</taxon>
        <taxon>Gunneridae</taxon>
        <taxon>Pentapetalae</taxon>
        <taxon>rosids</taxon>
        <taxon>malvids</taxon>
        <taxon>Malvales</taxon>
        <taxon>Malvaceae</taxon>
        <taxon>Malvoideae</taxon>
        <taxon>Gossypium</taxon>
    </lineage>
</organism>
<sequence>MEAAAPRASLAEVSNGPGQFWPITQSMLKRKVQPSFGYSYVSKHLVLKLSLPPKTQRFH</sequence>
<keyword evidence="2" id="KW-1185">Reference proteome</keyword>
<evidence type="ECO:0000313" key="1">
    <source>
        <dbReference type="EMBL" id="KHG06545.1"/>
    </source>
</evidence>
<protein>
    <submittedName>
        <fullName evidence="1">Pnp</fullName>
    </submittedName>
</protein>
<dbReference type="EMBL" id="JRRC01454511">
    <property type="protein sequence ID" value="KHG06545.1"/>
    <property type="molecule type" value="Genomic_DNA"/>
</dbReference>
<gene>
    <name evidence="1" type="ORF">F383_33719</name>
</gene>
<dbReference type="Proteomes" id="UP000032142">
    <property type="component" value="Unassembled WGS sequence"/>
</dbReference>